<proteinExistence type="predicted"/>
<accession>A0ABQ5WLK0</accession>
<reference evidence="2" key="1">
    <citation type="journal article" date="2019" name="Int. J. Syst. Evol. Microbiol.">
        <title>The Global Catalogue of Microorganisms (GCM) 10K type strain sequencing project: providing services to taxonomists for standard genome sequencing and annotation.</title>
        <authorList>
            <consortium name="The Broad Institute Genomics Platform"/>
            <consortium name="The Broad Institute Genome Sequencing Center for Infectious Disease"/>
            <person name="Wu L."/>
            <person name="Ma J."/>
        </authorList>
    </citation>
    <scope>NUCLEOTIDE SEQUENCE [LARGE SCALE GENOMIC DNA]</scope>
    <source>
        <strain evidence="2">NBRC 3271</strain>
    </source>
</reference>
<comment type="caution">
    <text evidence="1">The sequence shown here is derived from an EMBL/GenBank/DDBJ whole genome shotgun (WGS) entry which is preliminary data.</text>
</comment>
<evidence type="ECO:0000313" key="1">
    <source>
        <dbReference type="EMBL" id="GLQ60626.1"/>
    </source>
</evidence>
<dbReference type="Proteomes" id="UP001156613">
    <property type="component" value="Unassembled WGS sequence"/>
</dbReference>
<sequence>MTVKTAHGARARTGIAIGAGVLLESEERLWLMMGSARKMCVLR</sequence>
<dbReference type="EMBL" id="BSNT01000072">
    <property type="protein sequence ID" value="GLQ60626.1"/>
    <property type="molecule type" value="Genomic_DNA"/>
</dbReference>
<protein>
    <submittedName>
        <fullName evidence="1">Uncharacterized protein</fullName>
    </submittedName>
</protein>
<organism evidence="1 2">
    <name type="scientific">Gluconobacter japonicus</name>
    <dbReference type="NCBI Taxonomy" id="376620"/>
    <lineage>
        <taxon>Bacteria</taxon>
        <taxon>Pseudomonadati</taxon>
        <taxon>Pseudomonadota</taxon>
        <taxon>Alphaproteobacteria</taxon>
        <taxon>Acetobacterales</taxon>
        <taxon>Acetobacteraceae</taxon>
        <taxon>Gluconobacter</taxon>
    </lineage>
</organism>
<keyword evidence="2" id="KW-1185">Reference proteome</keyword>
<gene>
    <name evidence="1" type="ORF">GCM10010937_24290</name>
</gene>
<name>A0ABQ5WLK0_GLUJA</name>
<evidence type="ECO:0000313" key="2">
    <source>
        <dbReference type="Proteomes" id="UP001156613"/>
    </source>
</evidence>